<evidence type="ECO:0000313" key="7">
    <source>
        <dbReference type="Proteomes" id="UP001634007"/>
    </source>
</evidence>
<dbReference type="Proteomes" id="UP001634007">
    <property type="component" value="Unassembled WGS sequence"/>
</dbReference>
<dbReference type="InterPro" id="IPR003245">
    <property type="entry name" value="Phytocyanin_dom"/>
</dbReference>
<feature type="chain" id="PRO_5044833542" description="Phytocyanin domain-containing protein" evidence="4">
    <location>
        <begin position="29"/>
        <end position="206"/>
    </location>
</feature>
<evidence type="ECO:0000313" key="6">
    <source>
        <dbReference type="EMBL" id="KAL3718114.1"/>
    </source>
</evidence>
<keyword evidence="3" id="KW-1133">Transmembrane helix</keyword>
<proteinExistence type="predicted"/>
<dbReference type="InterPro" id="IPR039391">
    <property type="entry name" value="Phytocyanin-like"/>
</dbReference>
<comment type="caution">
    <text evidence="6">The sequence shown here is derived from an EMBL/GenBank/DDBJ whole genome shotgun (WGS) entry which is preliminary data.</text>
</comment>
<name>A0ABD3IWJ2_EUCGL</name>
<keyword evidence="4" id="KW-0732">Signal</keyword>
<evidence type="ECO:0000256" key="3">
    <source>
        <dbReference type="SAM" id="Phobius"/>
    </source>
</evidence>
<keyword evidence="3" id="KW-0472">Membrane</keyword>
<dbReference type="PANTHER" id="PTHR33021:SF288">
    <property type="entry name" value="OS03G0648500 PROTEIN"/>
    <property type="match status" value="1"/>
</dbReference>
<dbReference type="FunFam" id="2.60.40.420:FF:000034">
    <property type="entry name" value="Cupredoxin superfamily protein"/>
    <property type="match status" value="1"/>
</dbReference>
<dbReference type="EMBL" id="JBJKBG010000010">
    <property type="protein sequence ID" value="KAL3718114.1"/>
    <property type="molecule type" value="Genomic_DNA"/>
</dbReference>
<organism evidence="6 7">
    <name type="scientific">Eucalyptus globulus</name>
    <name type="common">Tasmanian blue gum</name>
    <dbReference type="NCBI Taxonomy" id="34317"/>
    <lineage>
        <taxon>Eukaryota</taxon>
        <taxon>Viridiplantae</taxon>
        <taxon>Streptophyta</taxon>
        <taxon>Embryophyta</taxon>
        <taxon>Tracheophyta</taxon>
        <taxon>Spermatophyta</taxon>
        <taxon>Magnoliopsida</taxon>
        <taxon>eudicotyledons</taxon>
        <taxon>Gunneridae</taxon>
        <taxon>Pentapetalae</taxon>
        <taxon>rosids</taxon>
        <taxon>malvids</taxon>
        <taxon>Myrtales</taxon>
        <taxon>Myrtaceae</taxon>
        <taxon>Myrtoideae</taxon>
        <taxon>Eucalypteae</taxon>
        <taxon>Eucalyptus</taxon>
    </lineage>
</organism>
<keyword evidence="2" id="KW-0325">Glycoprotein</keyword>
<dbReference type="CDD" id="cd13920">
    <property type="entry name" value="Stellacyanin"/>
    <property type="match status" value="1"/>
</dbReference>
<keyword evidence="7" id="KW-1185">Reference proteome</keyword>
<evidence type="ECO:0000256" key="1">
    <source>
        <dbReference type="ARBA" id="ARBA00023157"/>
    </source>
</evidence>
<evidence type="ECO:0000259" key="5">
    <source>
        <dbReference type="PROSITE" id="PS51485"/>
    </source>
</evidence>
<feature type="signal peptide" evidence="4">
    <location>
        <begin position="1"/>
        <end position="28"/>
    </location>
</feature>
<protein>
    <recommendedName>
        <fullName evidence="5">Phytocyanin domain-containing protein</fullName>
    </recommendedName>
</protein>
<keyword evidence="3" id="KW-0812">Transmembrane</keyword>
<dbReference type="PROSITE" id="PS51485">
    <property type="entry name" value="PHYTOCYANIN"/>
    <property type="match status" value="1"/>
</dbReference>
<dbReference type="SUPFAM" id="SSF49503">
    <property type="entry name" value="Cupredoxins"/>
    <property type="match status" value="1"/>
</dbReference>
<reference evidence="6 7" key="1">
    <citation type="submission" date="2024-11" db="EMBL/GenBank/DDBJ databases">
        <title>Chromosome-level genome assembly of Eucalyptus globulus Labill. provides insights into its genome evolution.</title>
        <authorList>
            <person name="Li X."/>
        </authorList>
    </citation>
    <scope>NUCLEOTIDE SEQUENCE [LARGE SCALE GENOMIC DNA]</scope>
    <source>
        <strain evidence="6">CL2024</strain>
        <tissue evidence="6">Fresh tender leaves</tissue>
    </source>
</reference>
<sequence>MAAQRQFSATSQALLLIMASAILNVSNGLQYKVGGSIWSIPPYPTYYSNWSSSHHFLVGDILVFEFESGFYNVMQVSRREYKACTADNPFRSFHAGPARVPLIEKGMFYFICSVSYYCSLGQKVEVAVYHPVPVIVLPPPVPATVTTTPAPSCSPKQLLGKGMGRSHEHFIQALQHQPLLFLCLLVTFLIVMDFHLMGSPVISALA</sequence>
<evidence type="ECO:0000256" key="2">
    <source>
        <dbReference type="ARBA" id="ARBA00023180"/>
    </source>
</evidence>
<dbReference type="Pfam" id="PF02298">
    <property type="entry name" value="Cu_bind_like"/>
    <property type="match status" value="1"/>
</dbReference>
<gene>
    <name evidence="6" type="ORF">ACJRO7_003275</name>
</gene>
<dbReference type="PANTHER" id="PTHR33021">
    <property type="entry name" value="BLUE COPPER PROTEIN"/>
    <property type="match status" value="1"/>
</dbReference>
<dbReference type="AlphaFoldDB" id="A0ABD3IWJ2"/>
<evidence type="ECO:0000256" key="4">
    <source>
        <dbReference type="SAM" id="SignalP"/>
    </source>
</evidence>
<feature type="domain" description="Phytocyanin" evidence="5">
    <location>
        <begin position="29"/>
        <end position="130"/>
    </location>
</feature>
<feature type="transmembrane region" description="Helical" evidence="3">
    <location>
        <begin position="179"/>
        <end position="197"/>
    </location>
</feature>
<keyword evidence="1" id="KW-1015">Disulfide bond</keyword>
<dbReference type="Gene3D" id="2.60.40.420">
    <property type="entry name" value="Cupredoxins - blue copper proteins"/>
    <property type="match status" value="1"/>
</dbReference>
<dbReference type="InterPro" id="IPR008972">
    <property type="entry name" value="Cupredoxin"/>
</dbReference>
<accession>A0ABD3IWJ2</accession>